<evidence type="ECO:0000313" key="2">
    <source>
        <dbReference type="Proteomes" id="UP000003100"/>
    </source>
</evidence>
<comment type="caution">
    <text evidence="1">The sequence shown here is derived from an EMBL/GenBank/DDBJ whole genome shotgun (WGS) entry which is preliminary data.</text>
</comment>
<dbReference type="PATRIC" id="fig|476272.21.peg.3318"/>
<gene>
    <name evidence="1" type="ORF">RUMHYD_00313</name>
</gene>
<reference evidence="1 2" key="2">
    <citation type="submission" date="2009-02" db="EMBL/GenBank/DDBJ databases">
        <title>Draft genome sequence of Blautia hydrogenotrophica DSM 10507 (Ruminococcus hydrogenotrophicus DSM 10507).</title>
        <authorList>
            <person name="Sudarsanam P."/>
            <person name="Ley R."/>
            <person name="Guruge J."/>
            <person name="Turnbaugh P.J."/>
            <person name="Mahowald M."/>
            <person name="Liep D."/>
            <person name="Gordon J."/>
        </authorList>
    </citation>
    <scope>NUCLEOTIDE SEQUENCE [LARGE SCALE GENOMIC DNA]</scope>
    <source>
        <strain evidence="2">DSM 10507 / JCM 14656 / S5a33</strain>
    </source>
</reference>
<dbReference type="EMBL" id="ACBZ01000009">
    <property type="protein sequence ID" value="EEG50798.1"/>
    <property type="molecule type" value="Genomic_DNA"/>
</dbReference>
<keyword evidence="2" id="KW-1185">Reference proteome</keyword>
<organism evidence="1 2">
    <name type="scientific">Blautia hydrogenotrophica (strain DSM 10507 / JCM 14656 / S5a33)</name>
    <name type="common">Ruminococcus hydrogenotrophicus</name>
    <dbReference type="NCBI Taxonomy" id="476272"/>
    <lineage>
        <taxon>Bacteria</taxon>
        <taxon>Bacillati</taxon>
        <taxon>Bacillota</taxon>
        <taxon>Clostridia</taxon>
        <taxon>Lachnospirales</taxon>
        <taxon>Lachnospiraceae</taxon>
        <taxon>Blautia</taxon>
    </lineage>
</organism>
<sequence length="41" mass="4943">MSETDALWLCKRLRTEKKMEVYCYGSSKIIRTYEIEDASFF</sequence>
<protein>
    <submittedName>
        <fullName evidence="1">Uncharacterized protein</fullName>
    </submittedName>
</protein>
<reference evidence="1 2" key="1">
    <citation type="submission" date="2009-01" db="EMBL/GenBank/DDBJ databases">
        <authorList>
            <person name="Fulton L."/>
            <person name="Clifton S."/>
            <person name="Fulton B."/>
            <person name="Xu J."/>
            <person name="Minx P."/>
            <person name="Pepin K.H."/>
            <person name="Johnson M."/>
            <person name="Bhonagiri V."/>
            <person name="Nash W.E."/>
            <person name="Mardis E.R."/>
            <person name="Wilson R.K."/>
        </authorList>
    </citation>
    <scope>NUCLEOTIDE SEQUENCE [LARGE SCALE GENOMIC DNA]</scope>
    <source>
        <strain evidence="2">DSM 10507 / JCM 14656 / S5a33</strain>
    </source>
</reference>
<evidence type="ECO:0000313" key="1">
    <source>
        <dbReference type="EMBL" id="EEG50798.1"/>
    </source>
</evidence>
<accession>C0CHJ9</accession>
<dbReference type="HOGENOM" id="CLU_3266454_0_0_9"/>
<dbReference type="Proteomes" id="UP000003100">
    <property type="component" value="Unassembled WGS sequence"/>
</dbReference>
<proteinExistence type="predicted"/>
<dbReference type="AlphaFoldDB" id="C0CHJ9"/>
<name>C0CHJ9_BLAHS</name>